<accession>A0ABT4DWF7</accession>
<comment type="caution">
    <text evidence="1">The sequence shown here is derived from an EMBL/GenBank/DDBJ whole genome shotgun (WGS) entry which is preliminary data.</text>
</comment>
<proteinExistence type="predicted"/>
<evidence type="ECO:0000313" key="2">
    <source>
        <dbReference type="Proteomes" id="UP001207626"/>
    </source>
</evidence>
<dbReference type="RefSeq" id="WP_087433803.1">
    <property type="nucleotide sequence ID" value="NZ_JAMDLV010000103.1"/>
</dbReference>
<reference evidence="1 2" key="1">
    <citation type="submission" date="2022-05" db="EMBL/GenBank/DDBJ databases">
        <title>Genome Sequencing of Bee-Associated Microbes.</title>
        <authorList>
            <person name="Dunlap C."/>
        </authorList>
    </citation>
    <scope>NUCLEOTIDE SEQUENCE [LARGE SCALE GENOMIC DNA]</scope>
    <source>
        <strain evidence="1 2">NRRL NRS-1438</strain>
    </source>
</reference>
<protein>
    <submittedName>
        <fullName evidence="1">Uncharacterized protein</fullName>
    </submittedName>
</protein>
<dbReference type="EMBL" id="JAMDLW010000025">
    <property type="protein sequence ID" value="MCY9521692.1"/>
    <property type="molecule type" value="Genomic_DNA"/>
</dbReference>
<organism evidence="1 2">
    <name type="scientific">Paenibacillus apiarius</name>
    <dbReference type="NCBI Taxonomy" id="46240"/>
    <lineage>
        <taxon>Bacteria</taxon>
        <taxon>Bacillati</taxon>
        <taxon>Bacillota</taxon>
        <taxon>Bacilli</taxon>
        <taxon>Bacillales</taxon>
        <taxon>Paenibacillaceae</taxon>
        <taxon>Paenibacillus</taxon>
    </lineage>
</organism>
<keyword evidence="2" id="KW-1185">Reference proteome</keyword>
<evidence type="ECO:0000313" key="1">
    <source>
        <dbReference type="EMBL" id="MCY9521692.1"/>
    </source>
</evidence>
<dbReference type="Proteomes" id="UP001207626">
    <property type="component" value="Unassembled WGS sequence"/>
</dbReference>
<sequence>MMKKQPWWTQLARLTTAAALTSLIAGGVTCAVLTASNQFNTLGEALPPISVAEAHTAAELAELSFTSKPASSSTHFQLQLGGISLQASQAVQQPTINEAVQYYKARLAKDKPFEAWRQAMTELLPLGPGMHGWLVRIMDYDTQIGYMILQTTDKGEIRLEEYGQGDSMPYDEAILHEAITDMLQSGELGTKMASDVQPLFLQPLFTVWRVDWQDGTASWLDAQSGEWLPEQFNPDLKTESAPVMDNHYSGSAQIAHRPNAPQPFASLLHARELLTEHTNRINQSTPLPSRLRMPFDPYGNILWMAEHSHKRLTGKIPDNFQSERWIYVQQDASKSVNQPYSLIGVQQWQQTAWTSLSSEESLAANAYIVVNSADMKTLRWIAADAALQHGSFVPQS</sequence>
<gene>
    <name evidence="1" type="ORF">M5X09_18820</name>
</gene>
<name>A0ABT4DWF7_9BACL</name>